<proteinExistence type="predicted"/>
<dbReference type="EMBL" id="MUIZ01000001">
    <property type="protein sequence ID" value="OUK05538.1"/>
    <property type="molecule type" value="Genomic_DNA"/>
</dbReference>
<comment type="caution">
    <text evidence="2">The sequence shown here is derived from an EMBL/GenBank/DDBJ whole genome shotgun (WGS) entry which is preliminary data.</text>
</comment>
<evidence type="ECO:0008006" key="4">
    <source>
        <dbReference type="Google" id="ProtNLM"/>
    </source>
</evidence>
<protein>
    <recommendedName>
        <fullName evidence="4">DNA-binding protein</fullName>
    </recommendedName>
</protein>
<feature type="region of interest" description="Disordered" evidence="1">
    <location>
        <begin position="152"/>
        <end position="183"/>
    </location>
</feature>
<evidence type="ECO:0000256" key="1">
    <source>
        <dbReference type="SAM" id="MobiDB-lite"/>
    </source>
</evidence>
<reference evidence="2 3" key="1">
    <citation type="submission" date="2017-02" db="EMBL/GenBank/DDBJ databases">
        <authorList>
            <person name="Peterson S.W."/>
        </authorList>
    </citation>
    <scope>NUCLEOTIDE SEQUENCE [LARGE SCALE GENOMIC DNA]</scope>
    <source>
        <strain evidence="2">159469</strain>
    </source>
</reference>
<dbReference type="InterPro" id="IPR003772">
    <property type="entry name" value="YceD"/>
</dbReference>
<dbReference type="Proteomes" id="UP000194606">
    <property type="component" value="Unassembled WGS sequence"/>
</dbReference>
<gene>
    <name evidence="2" type="ORF">BZZ03_02130</name>
</gene>
<evidence type="ECO:0000313" key="3">
    <source>
        <dbReference type="Proteomes" id="UP000194606"/>
    </source>
</evidence>
<dbReference type="Pfam" id="PF02620">
    <property type="entry name" value="YceD"/>
    <property type="match status" value="1"/>
</dbReference>
<evidence type="ECO:0000313" key="2">
    <source>
        <dbReference type="EMBL" id="OUK05538.1"/>
    </source>
</evidence>
<dbReference type="RefSeq" id="WP_086582279.1">
    <property type="nucleotide sequence ID" value="NZ_JADPGL010000001.1"/>
</dbReference>
<dbReference type="AlphaFoldDB" id="A0A252CG57"/>
<feature type="compositionally biased region" description="Basic and acidic residues" evidence="1">
    <location>
        <begin position="154"/>
        <end position="168"/>
    </location>
</feature>
<sequence>MKWSILEVSKKKIIKFEEALDLTQELKQRSEEILDAKPVNVQGQIAYDDGIYYLDYTLEVDLTLPSSRSLKPVEYLMSIAVNEAFTTDEFLKKNEDLLDSDMIFTLEADWISLSESVADNILLEIPLQILAEDEKAGATSLPSGKNWSVLSEADYQKQKEEEADKENKSPFAGLADFFSEEKN</sequence>
<name>A0A252CG57_9LACT</name>
<organism evidence="2 3">
    <name type="scientific">Lactococcus petauri</name>
    <dbReference type="NCBI Taxonomy" id="1940789"/>
    <lineage>
        <taxon>Bacteria</taxon>
        <taxon>Bacillati</taxon>
        <taxon>Bacillota</taxon>
        <taxon>Bacilli</taxon>
        <taxon>Lactobacillales</taxon>
        <taxon>Streptococcaceae</taxon>
        <taxon>Lactococcus</taxon>
    </lineage>
</organism>
<accession>A0A252CG57</accession>